<dbReference type="OrthoDB" id="417481at2759"/>
<feature type="compositionally biased region" description="Polar residues" evidence="1">
    <location>
        <begin position="185"/>
        <end position="203"/>
    </location>
</feature>
<feature type="compositionally biased region" description="Polar residues" evidence="1">
    <location>
        <begin position="161"/>
        <end position="173"/>
    </location>
</feature>
<dbReference type="AlphaFoldDB" id="A0A167IZT5"/>
<protein>
    <recommendedName>
        <fullName evidence="5">RRM domain-containing protein</fullName>
    </recommendedName>
</protein>
<evidence type="ECO:0000313" key="3">
    <source>
        <dbReference type="EMBL" id="KZO93113.1"/>
    </source>
</evidence>
<sequence>MPDGYNERASPKQLIAQGQLSARPSPRLHPSASMPNIWQGESTSPLSARTPSRLRLIPDDAHNGQMVSPLGLTIPTGTRTSDARAPGQPLTPPLSPNAPTTRQSPQQNMVGVTRISPFRASPPQFDPFSSYNFNMLPSPARSAHRTQQPIAEDAQEGIFSSPGQVQFPRTEQQPALVADTEQDDSSNGSPTLVSPTSLVSPSTHRTRLESPINILDYDAGIQRSGRLLFVNHVPRDATNEELTNNFSVLGALKGLYRRYLATDGVVILAFFDMRDAAAAHRYHLRTRRFFKENVSLESTFISPTQLAKQLGNSCFVDVCEGEVYISTMGEGTLNQTALQNALASYGGLRQFRVVGSHGKVSIFILLVISLVLIYTAGVLC</sequence>
<evidence type="ECO:0000313" key="4">
    <source>
        <dbReference type="Proteomes" id="UP000076738"/>
    </source>
</evidence>
<keyword evidence="2" id="KW-0472">Membrane</keyword>
<dbReference type="EMBL" id="KV417304">
    <property type="protein sequence ID" value="KZO93113.1"/>
    <property type="molecule type" value="Genomic_DNA"/>
</dbReference>
<name>A0A167IZT5_CALVF</name>
<feature type="compositionally biased region" description="Polar residues" evidence="1">
    <location>
        <begin position="33"/>
        <end position="50"/>
    </location>
</feature>
<evidence type="ECO:0000256" key="2">
    <source>
        <dbReference type="SAM" id="Phobius"/>
    </source>
</evidence>
<dbReference type="SUPFAM" id="SSF54928">
    <property type="entry name" value="RNA-binding domain, RBD"/>
    <property type="match status" value="1"/>
</dbReference>
<keyword evidence="2" id="KW-1133">Transmembrane helix</keyword>
<feature type="transmembrane region" description="Helical" evidence="2">
    <location>
        <begin position="360"/>
        <end position="379"/>
    </location>
</feature>
<organism evidence="3 4">
    <name type="scientific">Calocera viscosa (strain TUFC12733)</name>
    <dbReference type="NCBI Taxonomy" id="1330018"/>
    <lineage>
        <taxon>Eukaryota</taxon>
        <taxon>Fungi</taxon>
        <taxon>Dikarya</taxon>
        <taxon>Basidiomycota</taxon>
        <taxon>Agaricomycotina</taxon>
        <taxon>Dacrymycetes</taxon>
        <taxon>Dacrymycetales</taxon>
        <taxon>Dacrymycetaceae</taxon>
        <taxon>Calocera</taxon>
    </lineage>
</organism>
<evidence type="ECO:0008006" key="5">
    <source>
        <dbReference type="Google" id="ProtNLM"/>
    </source>
</evidence>
<dbReference type="InterPro" id="IPR035979">
    <property type="entry name" value="RBD_domain_sf"/>
</dbReference>
<proteinExistence type="predicted"/>
<dbReference type="STRING" id="1330018.A0A167IZT5"/>
<keyword evidence="2" id="KW-0812">Transmembrane</keyword>
<evidence type="ECO:0000256" key="1">
    <source>
        <dbReference type="SAM" id="MobiDB-lite"/>
    </source>
</evidence>
<accession>A0A167IZT5</accession>
<feature type="compositionally biased region" description="Basic and acidic residues" evidence="1">
    <location>
        <begin position="1"/>
        <end position="10"/>
    </location>
</feature>
<gene>
    <name evidence="3" type="ORF">CALVIDRAFT_268466</name>
</gene>
<dbReference type="Proteomes" id="UP000076738">
    <property type="component" value="Unassembled WGS sequence"/>
</dbReference>
<feature type="region of interest" description="Disordered" evidence="1">
    <location>
        <begin position="161"/>
        <end position="204"/>
    </location>
</feature>
<dbReference type="GO" id="GO:0003676">
    <property type="term" value="F:nucleic acid binding"/>
    <property type="evidence" value="ECO:0007669"/>
    <property type="project" value="InterPro"/>
</dbReference>
<feature type="compositionally biased region" description="Polar residues" evidence="1">
    <location>
        <begin position="97"/>
        <end position="108"/>
    </location>
</feature>
<keyword evidence="4" id="KW-1185">Reference proteome</keyword>
<feature type="region of interest" description="Disordered" evidence="1">
    <location>
        <begin position="1"/>
        <end position="108"/>
    </location>
</feature>
<reference evidence="3 4" key="1">
    <citation type="journal article" date="2016" name="Mol. Biol. Evol.">
        <title>Comparative Genomics of Early-Diverging Mushroom-Forming Fungi Provides Insights into the Origins of Lignocellulose Decay Capabilities.</title>
        <authorList>
            <person name="Nagy L.G."/>
            <person name="Riley R."/>
            <person name="Tritt A."/>
            <person name="Adam C."/>
            <person name="Daum C."/>
            <person name="Floudas D."/>
            <person name="Sun H."/>
            <person name="Yadav J.S."/>
            <person name="Pangilinan J."/>
            <person name="Larsson K.H."/>
            <person name="Matsuura K."/>
            <person name="Barry K."/>
            <person name="Labutti K."/>
            <person name="Kuo R."/>
            <person name="Ohm R.A."/>
            <person name="Bhattacharya S.S."/>
            <person name="Shirouzu T."/>
            <person name="Yoshinaga Y."/>
            <person name="Martin F.M."/>
            <person name="Grigoriev I.V."/>
            <person name="Hibbett D.S."/>
        </authorList>
    </citation>
    <scope>NUCLEOTIDE SEQUENCE [LARGE SCALE GENOMIC DNA]</scope>
    <source>
        <strain evidence="3 4">TUFC12733</strain>
    </source>
</reference>